<dbReference type="InterPro" id="IPR051477">
    <property type="entry name" value="Expansin_CellWall"/>
</dbReference>
<dbReference type="OrthoDB" id="406505at2759"/>
<protein>
    <recommendedName>
        <fullName evidence="3">Barwin domain-containing protein</fullName>
    </recommendedName>
</protein>
<feature type="domain" description="Barwin" evidence="3">
    <location>
        <begin position="52"/>
        <end position="108"/>
    </location>
</feature>
<dbReference type="SUPFAM" id="SSF50685">
    <property type="entry name" value="Barwin-like endoglucanases"/>
    <property type="match status" value="1"/>
</dbReference>
<dbReference type="GO" id="GO:0050832">
    <property type="term" value="P:defense response to fungus"/>
    <property type="evidence" value="ECO:0007669"/>
    <property type="project" value="InterPro"/>
</dbReference>
<keyword evidence="1 2" id="KW-0732">Signal</keyword>
<sequence length="122" mass="12930">MLLTSLLVAVSCVALIGAQTFTGDATYTTPGLGACEVNSRASDIVIAMNREQFGSPARGRDSVWCNKCVKVTATKFGTSVTARVLDRSSGKKGQLVLSENAFKQLASTDEGRIAISWKQVPC</sequence>
<organism evidence="4 5">
    <name type="scientific">Hypsibius exemplaris</name>
    <name type="common">Freshwater tardigrade</name>
    <dbReference type="NCBI Taxonomy" id="2072580"/>
    <lineage>
        <taxon>Eukaryota</taxon>
        <taxon>Metazoa</taxon>
        <taxon>Ecdysozoa</taxon>
        <taxon>Tardigrada</taxon>
        <taxon>Eutardigrada</taxon>
        <taxon>Parachela</taxon>
        <taxon>Hypsibioidea</taxon>
        <taxon>Hypsibiidae</taxon>
        <taxon>Hypsibius</taxon>
    </lineage>
</organism>
<evidence type="ECO:0000256" key="2">
    <source>
        <dbReference type="SAM" id="SignalP"/>
    </source>
</evidence>
<dbReference type="InterPro" id="IPR001153">
    <property type="entry name" value="Barwin_dom"/>
</dbReference>
<dbReference type="EMBL" id="MTYJ01000353">
    <property type="protein sequence ID" value="OWA53883.1"/>
    <property type="molecule type" value="Genomic_DNA"/>
</dbReference>
<dbReference type="InterPro" id="IPR036908">
    <property type="entry name" value="RlpA-like_sf"/>
</dbReference>
<evidence type="ECO:0000259" key="3">
    <source>
        <dbReference type="Pfam" id="PF00967"/>
    </source>
</evidence>
<feature type="signal peptide" evidence="2">
    <location>
        <begin position="1"/>
        <end position="18"/>
    </location>
</feature>
<dbReference type="CDD" id="cd22191">
    <property type="entry name" value="DPBB_RlpA_EXP_N-like"/>
    <property type="match status" value="1"/>
</dbReference>
<dbReference type="Proteomes" id="UP000192578">
    <property type="component" value="Unassembled WGS sequence"/>
</dbReference>
<dbReference type="Pfam" id="PF00967">
    <property type="entry name" value="Barwin"/>
    <property type="match status" value="1"/>
</dbReference>
<dbReference type="AlphaFoldDB" id="A0A9X6RN09"/>
<keyword evidence="5" id="KW-1185">Reference proteome</keyword>
<feature type="chain" id="PRO_5041000437" description="Barwin domain-containing protein" evidence="2">
    <location>
        <begin position="19"/>
        <end position="122"/>
    </location>
</feature>
<comment type="caution">
    <text evidence="4">The sequence shown here is derived from an EMBL/GenBank/DDBJ whole genome shotgun (WGS) entry which is preliminary data.</text>
</comment>
<accession>A0A9X6RN09</accession>
<dbReference type="PANTHER" id="PTHR31836">
    <property type="match status" value="1"/>
</dbReference>
<proteinExistence type="predicted"/>
<gene>
    <name evidence="4" type="ORF">BV898_18302</name>
</gene>
<name>A0A9X6RN09_HYPEX</name>
<reference evidence="5" key="1">
    <citation type="submission" date="2017-01" db="EMBL/GenBank/DDBJ databases">
        <title>Comparative genomics of anhydrobiosis in the tardigrade Hypsibius dujardini.</title>
        <authorList>
            <person name="Yoshida Y."/>
            <person name="Koutsovoulos G."/>
            <person name="Laetsch D."/>
            <person name="Stevens L."/>
            <person name="Kumar S."/>
            <person name="Horikawa D."/>
            <person name="Ishino K."/>
            <person name="Komine S."/>
            <person name="Tomita M."/>
            <person name="Blaxter M."/>
            <person name="Arakawa K."/>
        </authorList>
    </citation>
    <scope>NUCLEOTIDE SEQUENCE [LARGE SCALE GENOMIC DNA]</scope>
    <source>
        <strain evidence="5">Z151</strain>
    </source>
</reference>
<dbReference type="GO" id="GO:0042742">
    <property type="term" value="P:defense response to bacterium"/>
    <property type="evidence" value="ECO:0007669"/>
    <property type="project" value="InterPro"/>
</dbReference>
<evidence type="ECO:0000313" key="5">
    <source>
        <dbReference type="Proteomes" id="UP000192578"/>
    </source>
</evidence>
<evidence type="ECO:0000313" key="4">
    <source>
        <dbReference type="EMBL" id="OWA53883.1"/>
    </source>
</evidence>
<evidence type="ECO:0000256" key="1">
    <source>
        <dbReference type="ARBA" id="ARBA00022729"/>
    </source>
</evidence>
<dbReference type="Gene3D" id="2.40.40.10">
    <property type="entry name" value="RlpA-like domain"/>
    <property type="match status" value="1"/>
</dbReference>
<dbReference type="PANTHER" id="PTHR31836:SF28">
    <property type="entry name" value="SRCR DOMAIN-CONTAINING PROTEIN-RELATED"/>
    <property type="match status" value="1"/>
</dbReference>